<evidence type="ECO:0000256" key="1">
    <source>
        <dbReference type="SAM" id="Phobius"/>
    </source>
</evidence>
<keyword evidence="1" id="KW-0812">Transmembrane</keyword>
<dbReference type="EMBL" id="UHFG01000004">
    <property type="protein sequence ID" value="SUN48550.1"/>
    <property type="molecule type" value="Genomic_DNA"/>
</dbReference>
<gene>
    <name evidence="2" type="primary">vfr</name>
    <name evidence="2" type="ORF">NCTC4670_00547</name>
</gene>
<organism evidence="2 3">
    <name type="scientific">Streptococcus dysgalactiae subsp. dysgalactiae</name>
    <dbReference type="NCBI Taxonomy" id="99822"/>
    <lineage>
        <taxon>Bacteria</taxon>
        <taxon>Bacillati</taxon>
        <taxon>Bacillota</taxon>
        <taxon>Bacilli</taxon>
        <taxon>Lactobacillales</taxon>
        <taxon>Streptococcaceae</taxon>
        <taxon>Streptococcus</taxon>
    </lineage>
</organism>
<dbReference type="RefSeq" id="WP_003050349.1">
    <property type="nucleotide sequence ID" value="NZ_JAIEZX010000008.1"/>
</dbReference>
<name>A0A380JTV9_STRDY</name>
<feature type="transmembrane region" description="Helical" evidence="1">
    <location>
        <begin position="21"/>
        <end position="40"/>
    </location>
</feature>
<keyword evidence="1" id="KW-0472">Membrane</keyword>
<keyword evidence="1" id="KW-1133">Transmembrane helix</keyword>
<accession>A0A380JTV9</accession>
<reference evidence="2 3" key="1">
    <citation type="submission" date="2018-06" db="EMBL/GenBank/DDBJ databases">
        <authorList>
            <consortium name="Pathogen Informatics"/>
            <person name="Doyle S."/>
        </authorList>
    </citation>
    <scope>NUCLEOTIDE SEQUENCE [LARGE SCALE GENOMIC DNA]</scope>
    <source>
        <strain evidence="2 3">NCTC4670</strain>
    </source>
</reference>
<evidence type="ECO:0000313" key="2">
    <source>
        <dbReference type="EMBL" id="SUN48550.1"/>
    </source>
</evidence>
<sequence>MTRVAIGHPARKCLLWDRCSALCVFIIFLALLTMLFVIRYRNSSIEGIWKTASIDQKLGDDFAKRLTGLHQSPLIDDSLLTSSEMILQVKNNNAHLSFRVQVEKAAFAERLASYHENELLKILKDNHLVIGDLSQEEQHIIDSSMPAHHELEMILDQAFEKLASNIGGHYDRKTGSLSAVILKGNVNRILHTIDISKLITGHIYLSKGITTPNGYFDYIKFGRKLELLGDEKIIFKKITEKSASGTS</sequence>
<protein>
    <submittedName>
        <fullName evidence="2">Virulence factor relevant regulator</fullName>
    </submittedName>
</protein>
<dbReference type="Proteomes" id="UP000254797">
    <property type="component" value="Unassembled WGS sequence"/>
</dbReference>
<evidence type="ECO:0000313" key="3">
    <source>
        <dbReference type="Proteomes" id="UP000254797"/>
    </source>
</evidence>
<proteinExistence type="predicted"/>
<dbReference type="AlphaFoldDB" id="A0A380JTV9"/>